<proteinExistence type="predicted"/>
<evidence type="ECO:0000313" key="1">
    <source>
        <dbReference type="EMBL" id="CAG8725135.1"/>
    </source>
</evidence>
<sequence>MTDDNSDLETLHSKRPNLGIYRTLPLAFKALGVVYGDIGAAPMFVFNGMFLDQPNEDDVY</sequence>
<accession>A0ACA9PVF7</accession>
<comment type="caution">
    <text evidence="1">The sequence shown here is derived from an EMBL/GenBank/DDBJ whole genome shotgun (WGS) entry which is preliminary data.</text>
</comment>
<organism evidence="1 2">
    <name type="scientific">Dentiscutata heterogama</name>
    <dbReference type="NCBI Taxonomy" id="1316150"/>
    <lineage>
        <taxon>Eukaryota</taxon>
        <taxon>Fungi</taxon>
        <taxon>Fungi incertae sedis</taxon>
        <taxon>Mucoromycota</taxon>
        <taxon>Glomeromycotina</taxon>
        <taxon>Glomeromycetes</taxon>
        <taxon>Diversisporales</taxon>
        <taxon>Gigasporaceae</taxon>
        <taxon>Dentiscutata</taxon>
    </lineage>
</organism>
<protein>
    <submittedName>
        <fullName evidence="1">6370_t:CDS:1</fullName>
    </submittedName>
</protein>
<dbReference type="EMBL" id="CAJVPU010034399">
    <property type="protein sequence ID" value="CAG8725135.1"/>
    <property type="molecule type" value="Genomic_DNA"/>
</dbReference>
<reference evidence="1" key="1">
    <citation type="submission" date="2021-06" db="EMBL/GenBank/DDBJ databases">
        <authorList>
            <person name="Kallberg Y."/>
            <person name="Tangrot J."/>
            <person name="Rosling A."/>
        </authorList>
    </citation>
    <scope>NUCLEOTIDE SEQUENCE</scope>
    <source>
        <strain evidence="1">IL203A</strain>
    </source>
</reference>
<name>A0ACA9PVF7_9GLOM</name>
<dbReference type="Proteomes" id="UP000789702">
    <property type="component" value="Unassembled WGS sequence"/>
</dbReference>
<evidence type="ECO:0000313" key="2">
    <source>
        <dbReference type="Proteomes" id="UP000789702"/>
    </source>
</evidence>
<gene>
    <name evidence="1" type="ORF">DHETER_LOCUS13075</name>
</gene>
<keyword evidence="2" id="KW-1185">Reference proteome</keyword>
<feature type="non-terminal residue" evidence="1">
    <location>
        <position position="60"/>
    </location>
</feature>